<dbReference type="SUPFAM" id="SSF50685">
    <property type="entry name" value="Barwin-like endoglucanases"/>
    <property type="match status" value="1"/>
</dbReference>
<dbReference type="Pfam" id="PF01476">
    <property type="entry name" value="LysM"/>
    <property type="match status" value="1"/>
</dbReference>
<dbReference type="Proteomes" id="UP001282284">
    <property type="component" value="Unassembled WGS sequence"/>
</dbReference>
<keyword evidence="1 2" id="KW-0732">Signal</keyword>
<dbReference type="CDD" id="cd22786">
    <property type="entry name" value="DPBB_YuiC-like"/>
    <property type="match status" value="1"/>
</dbReference>
<keyword evidence="5" id="KW-1185">Reference proteome</keyword>
<gene>
    <name evidence="4" type="ORF">QT711_15660</name>
</gene>
<comment type="caution">
    <text evidence="4">The sequence shown here is derived from an EMBL/GenBank/DDBJ whole genome shotgun (WGS) entry which is preliminary data.</text>
</comment>
<dbReference type="Pfam" id="PF06725">
    <property type="entry name" value="3D"/>
    <property type="match status" value="1"/>
</dbReference>
<evidence type="ECO:0000259" key="3">
    <source>
        <dbReference type="PROSITE" id="PS51782"/>
    </source>
</evidence>
<dbReference type="InterPro" id="IPR051933">
    <property type="entry name" value="Resuscitation_pf_RpfB"/>
</dbReference>
<feature type="domain" description="LysM" evidence="3">
    <location>
        <begin position="82"/>
        <end position="125"/>
    </location>
</feature>
<name>A0ABU4GCB7_9BACL</name>
<dbReference type="SMART" id="SM00257">
    <property type="entry name" value="LysM"/>
    <property type="match status" value="1"/>
</dbReference>
<dbReference type="InterPro" id="IPR036908">
    <property type="entry name" value="RlpA-like_sf"/>
</dbReference>
<evidence type="ECO:0000256" key="1">
    <source>
        <dbReference type="ARBA" id="ARBA00022729"/>
    </source>
</evidence>
<dbReference type="InterPro" id="IPR036779">
    <property type="entry name" value="LysM_dom_sf"/>
</dbReference>
<dbReference type="CDD" id="cd00118">
    <property type="entry name" value="LysM"/>
    <property type="match status" value="1"/>
</dbReference>
<protein>
    <submittedName>
        <fullName evidence="4">3D domain-containing protein</fullName>
    </submittedName>
</protein>
<reference evidence="4 5" key="1">
    <citation type="submission" date="2023-06" db="EMBL/GenBank/DDBJ databases">
        <title>Sporosarcina sp. nov., isolated from Korean traditional fermented seafood 'Jeotgal'.</title>
        <authorList>
            <person name="Yang A.I."/>
            <person name="Shin N.-R."/>
        </authorList>
    </citation>
    <scope>NUCLEOTIDE SEQUENCE [LARGE SCALE GENOMIC DNA]</scope>
    <source>
        <strain evidence="4 5">KCTC13119</strain>
    </source>
</reference>
<dbReference type="PANTHER" id="PTHR39160">
    <property type="entry name" value="CELL WALL-BINDING PROTEIN YOCH"/>
    <property type="match status" value="1"/>
</dbReference>
<dbReference type="InterPro" id="IPR010611">
    <property type="entry name" value="3D_dom"/>
</dbReference>
<dbReference type="EMBL" id="JAUBDI010000019">
    <property type="protein sequence ID" value="MDW0114634.1"/>
    <property type="molecule type" value="Genomic_DNA"/>
</dbReference>
<feature type="chain" id="PRO_5046000694" evidence="2">
    <location>
        <begin position="23"/>
        <end position="265"/>
    </location>
</feature>
<sequence length="265" mass="28804">MKRKLLIATAVLLFSYSMSTHAAVIDMDDSERSMMEVIFEQLSPIEEYVENTVIKEVPFDKEMIGTMPHLYPPLELLKPEPITYVVENGDNLYRIALNHGIPLETLMSMNGLTSELIHPGDELVISDEGVEDNLKVPEKKAVTVASTVPKPVQKQPVAKQVAANPPATEGKEMTVTATAYTAYCTGCSGTTATGIDLRSNPNQKVIAVDPSIIPLGTKVWVEGYGEAIAGDVGGAIKGNKIDVFIPSYESAMEWGVKKVKIKVLN</sequence>
<dbReference type="SUPFAM" id="SSF54106">
    <property type="entry name" value="LysM domain"/>
    <property type="match status" value="1"/>
</dbReference>
<proteinExistence type="predicted"/>
<dbReference type="PANTHER" id="PTHR39160:SF6">
    <property type="entry name" value="CELL WALL-BINDING PROTEIN YOCH"/>
    <property type="match status" value="1"/>
</dbReference>
<feature type="signal peptide" evidence="2">
    <location>
        <begin position="1"/>
        <end position="22"/>
    </location>
</feature>
<evidence type="ECO:0000313" key="4">
    <source>
        <dbReference type="EMBL" id="MDW0114634.1"/>
    </source>
</evidence>
<accession>A0ABU4GCB7</accession>
<dbReference type="InterPro" id="IPR018392">
    <property type="entry name" value="LysM"/>
</dbReference>
<organism evidence="4 5">
    <name type="scientific">Sporosarcina saromensis</name>
    <dbReference type="NCBI Taxonomy" id="359365"/>
    <lineage>
        <taxon>Bacteria</taxon>
        <taxon>Bacillati</taxon>
        <taxon>Bacillota</taxon>
        <taxon>Bacilli</taxon>
        <taxon>Bacillales</taxon>
        <taxon>Caryophanaceae</taxon>
        <taxon>Sporosarcina</taxon>
    </lineage>
</organism>
<dbReference type="Gene3D" id="3.10.350.10">
    <property type="entry name" value="LysM domain"/>
    <property type="match status" value="1"/>
</dbReference>
<dbReference type="RefSeq" id="WP_317945816.1">
    <property type="nucleotide sequence ID" value="NZ_JAUBDI010000019.1"/>
</dbReference>
<evidence type="ECO:0000256" key="2">
    <source>
        <dbReference type="SAM" id="SignalP"/>
    </source>
</evidence>
<dbReference type="PROSITE" id="PS51782">
    <property type="entry name" value="LYSM"/>
    <property type="match status" value="1"/>
</dbReference>
<evidence type="ECO:0000313" key="5">
    <source>
        <dbReference type="Proteomes" id="UP001282284"/>
    </source>
</evidence>
<dbReference type="Gene3D" id="2.40.40.10">
    <property type="entry name" value="RlpA-like domain"/>
    <property type="match status" value="1"/>
</dbReference>